<dbReference type="InterPro" id="IPR022272">
    <property type="entry name" value="Lipocalin_CS"/>
</dbReference>
<evidence type="ECO:0000256" key="1">
    <source>
        <dbReference type="SAM" id="MobiDB-lite"/>
    </source>
</evidence>
<keyword evidence="4" id="KW-1185">Reference proteome</keyword>
<proteinExistence type="predicted"/>
<sequence>MRKRSMKYLSLTVVLSLLITACGGSGNNASKPDSAENTGASGSIADRQAEPEPAETVTVSSENLTADSKTGVKLELSPLLFDYPEDEVDVSIRPAGTETAENGDWQATTYEINIGDTHDLDTWIDIRIPYDGKFCDPGEDPAKCVGAKYFNESTGEWEDVLFDVDAEAGEVVIHTDHLSKYGCFEVKNAGLRKAYISSIDSEGLYESLYGGHLDESAAALAEYAANGASSEKCFKLGEVAMTDFFTDINNSFAKVNDAGTAMQLSDLFFFTEKYAKLNEGFWDKMGNVGFAFSAVNLGIEILKEEKTRDDILTIYKDAGMFALSAGANTALGISLVGVSMIDRSITEFAQAAQGYKVERINNLYLYYNDKFPGGRDYGTSHVARKTKEWRDIVAKAVADSEGDEKQFKQYLEDEIDSYARKFFKESDNVVWQLQTDFAEHFSGGRVGNITKDQEEELVKQYKQRMYQRLSSAILKEMQKDYQRRTEQLLLESMNAVKAELNRTVTFDIHENMENKDVPSFGGYRLRFAELSSAASSEKAVRSWTGKLKDDGTVTTEATVIGYIMAGLPDRLNVYESNADIDNDEPVTSAMFHFDYPTTEIVIDDKDNFAGKWYIIGKSGEPTAFGFQIDQTGANSYNLVAFGKGTNGKSYPGTVSEKSSSVLIIDAPTNKGPITITLTDSTHMTMSGINVISNDKVVSGGISWDCVLGD</sequence>
<dbReference type="PROSITE" id="PS00213">
    <property type="entry name" value="LIPOCALIN"/>
    <property type="match status" value="1"/>
</dbReference>
<reference evidence="3 4" key="1">
    <citation type="submission" date="2016-10" db="EMBL/GenBank/DDBJ databases">
        <authorList>
            <person name="de Groot N.N."/>
        </authorList>
    </citation>
    <scope>NUCLEOTIDE SEQUENCE [LARGE SCALE GENOMIC DNA]</scope>
    <source>
        <strain evidence="3 4">KH1P1</strain>
    </source>
</reference>
<dbReference type="RefSeq" id="WP_074649078.1">
    <property type="nucleotide sequence ID" value="NZ_FOIL01000011.1"/>
</dbReference>
<dbReference type="EMBL" id="FOIL01000011">
    <property type="protein sequence ID" value="SET29851.1"/>
    <property type="molecule type" value="Genomic_DNA"/>
</dbReference>
<dbReference type="AlphaFoldDB" id="A0A1I0DCK8"/>
<feature type="compositionally biased region" description="Polar residues" evidence="1">
    <location>
        <begin position="27"/>
        <end position="41"/>
    </location>
</feature>
<keyword evidence="2" id="KW-0732">Signal</keyword>
<dbReference type="OrthoDB" id="1955614at2"/>
<dbReference type="Proteomes" id="UP000199820">
    <property type="component" value="Unassembled WGS sequence"/>
</dbReference>
<feature type="signal peptide" evidence="2">
    <location>
        <begin position="1"/>
        <end position="24"/>
    </location>
</feature>
<dbReference type="PROSITE" id="PS51257">
    <property type="entry name" value="PROKAR_LIPOPROTEIN"/>
    <property type="match status" value="1"/>
</dbReference>
<protein>
    <submittedName>
        <fullName evidence="3">Uncharacterized protein</fullName>
    </submittedName>
</protein>
<dbReference type="eggNOG" id="ENOG502ZBCC">
    <property type="taxonomic scope" value="Bacteria"/>
</dbReference>
<feature type="chain" id="PRO_5039470603" evidence="2">
    <location>
        <begin position="25"/>
        <end position="709"/>
    </location>
</feature>
<organism evidence="3 4">
    <name type="scientific">[Clostridium] aminophilum</name>
    <dbReference type="NCBI Taxonomy" id="1526"/>
    <lineage>
        <taxon>Bacteria</taxon>
        <taxon>Bacillati</taxon>
        <taxon>Bacillota</taxon>
        <taxon>Clostridia</taxon>
        <taxon>Lachnospirales</taxon>
        <taxon>Lachnospiraceae</taxon>
    </lineage>
</organism>
<evidence type="ECO:0000313" key="3">
    <source>
        <dbReference type="EMBL" id="SET29851.1"/>
    </source>
</evidence>
<gene>
    <name evidence="3" type="ORF">SAMN04487771_101147</name>
</gene>
<evidence type="ECO:0000313" key="4">
    <source>
        <dbReference type="Proteomes" id="UP000199820"/>
    </source>
</evidence>
<feature type="region of interest" description="Disordered" evidence="1">
    <location>
        <begin position="25"/>
        <end position="63"/>
    </location>
</feature>
<name>A0A1I0DCK8_9FIRM</name>
<evidence type="ECO:0000256" key="2">
    <source>
        <dbReference type="SAM" id="SignalP"/>
    </source>
</evidence>
<accession>A0A1I0DCK8</accession>